<proteinExistence type="predicted"/>
<feature type="transmembrane region" description="Helical" evidence="1">
    <location>
        <begin position="166"/>
        <end position="183"/>
    </location>
</feature>
<gene>
    <name evidence="3" type="ORF">CP97_14050</name>
</gene>
<accession>A0A0H4VIX5</accession>
<organism evidence="3 4">
    <name type="scientific">Aurantiacibacter atlanticus</name>
    <dbReference type="NCBI Taxonomy" id="1648404"/>
    <lineage>
        <taxon>Bacteria</taxon>
        <taxon>Pseudomonadati</taxon>
        <taxon>Pseudomonadota</taxon>
        <taxon>Alphaproteobacteria</taxon>
        <taxon>Sphingomonadales</taxon>
        <taxon>Erythrobacteraceae</taxon>
        <taxon>Aurantiacibacter</taxon>
    </lineage>
</organism>
<reference evidence="3 4" key="1">
    <citation type="journal article" date="2015" name="Int. J. Syst. Evol. Microbiol.">
        <title>Erythrobacter atlanticus sp. nov., a bacterium from ocean sediment able to degrade polycyclic aromatic hydrocarbons.</title>
        <authorList>
            <person name="Zhuang L."/>
            <person name="Liu Y."/>
            <person name="Wang L."/>
            <person name="Wang W."/>
            <person name="Shao Z."/>
        </authorList>
    </citation>
    <scope>NUCLEOTIDE SEQUENCE [LARGE SCALE GENOMIC DNA]</scope>
    <source>
        <strain evidence="4">s21-N3</strain>
    </source>
</reference>
<dbReference type="STRING" id="1648404.CP97_14050"/>
<protein>
    <submittedName>
        <fullName evidence="3">Fatty acid desaturase</fullName>
    </submittedName>
</protein>
<dbReference type="KEGG" id="ery:CP97_14050"/>
<keyword evidence="1" id="KW-1133">Transmembrane helix</keyword>
<dbReference type="PANTHER" id="PTHR19353:SF19">
    <property type="entry name" value="DELTA(5) FATTY ACID DESATURASE C-RELATED"/>
    <property type="match status" value="1"/>
</dbReference>
<dbReference type="Proteomes" id="UP000059113">
    <property type="component" value="Chromosome"/>
</dbReference>
<dbReference type="GO" id="GO:0008610">
    <property type="term" value="P:lipid biosynthetic process"/>
    <property type="evidence" value="ECO:0007669"/>
    <property type="project" value="UniProtKB-ARBA"/>
</dbReference>
<dbReference type="RefSeq" id="WP_048886461.1">
    <property type="nucleotide sequence ID" value="NZ_CP011310.1"/>
</dbReference>
<keyword evidence="1" id="KW-0812">Transmembrane</keyword>
<feature type="transmembrane region" description="Helical" evidence="1">
    <location>
        <begin position="83"/>
        <end position="100"/>
    </location>
</feature>
<keyword evidence="4" id="KW-1185">Reference proteome</keyword>
<dbReference type="InterPro" id="IPR005804">
    <property type="entry name" value="FA_desaturase_dom"/>
</dbReference>
<dbReference type="PANTHER" id="PTHR19353">
    <property type="entry name" value="FATTY ACID DESATURASE 2"/>
    <property type="match status" value="1"/>
</dbReference>
<feature type="transmembrane region" description="Helical" evidence="1">
    <location>
        <begin position="50"/>
        <end position="71"/>
    </location>
</feature>
<dbReference type="PATRIC" id="fig|1648404.4.peg.2925"/>
<keyword evidence="1" id="KW-0472">Membrane</keyword>
<dbReference type="OrthoDB" id="784276at2"/>
<dbReference type="GO" id="GO:0016717">
    <property type="term" value="F:oxidoreductase activity, acting on paired donors, with oxidation of a pair of donors resulting in the reduction of molecular oxygen to two molecules of water"/>
    <property type="evidence" value="ECO:0007669"/>
    <property type="project" value="TreeGrafter"/>
</dbReference>
<dbReference type="EMBL" id="CP011310">
    <property type="protein sequence ID" value="AKQ42914.1"/>
    <property type="molecule type" value="Genomic_DNA"/>
</dbReference>
<feature type="transmembrane region" description="Helical" evidence="1">
    <location>
        <begin position="21"/>
        <end position="44"/>
    </location>
</feature>
<name>A0A0H4VIX5_9SPHN</name>
<dbReference type="Pfam" id="PF00487">
    <property type="entry name" value="FA_desaturase"/>
    <property type="match status" value="1"/>
</dbReference>
<evidence type="ECO:0000256" key="1">
    <source>
        <dbReference type="SAM" id="Phobius"/>
    </source>
</evidence>
<dbReference type="GO" id="GO:0016020">
    <property type="term" value="C:membrane"/>
    <property type="evidence" value="ECO:0007669"/>
    <property type="project" value="TreeGrafter"/>
</dbReference>
<evidence type="ECO:0000259" key="2">
    <source>
        <dbReference type="Pfam" id="PF00487"/>
    </source>
</evidence>
<feature type="transmembrane region" description="Helical" evidence="1">
    <location>
        <begin position="189"/>
        <end position="209"/>
    </location>
</feature>
<dbReference type="InterPro" id="IPR012171">
    <property type="entry name" value="Fatty_acid_desaturase"/>
</dbReference>
<evidence type="ECO:0000313" key="3">
    <source>
        <dbReference type="EMBL" id="AKQ42914.1"/>
    </source>
</evidence>
<sequence length="309" mass="36447">MQTSAFPISSNQYFERLREAPVLALPTAALFVVSLGGIGTTWYLALNDLIPLWVGAIANGLLTYLLFSVIHDASHKSLSRIRWLNESIGAIGLFFLFPYAPMPLVRWVHNKHHSYTNGPKDPDRFEHESPWWQIPIRWAFFDGAYIWYFFKNGRNVYNRHKTELNLYYISLAVLATAAIYFGFGWELFMLWFIPSRISLFLIAVVFVILPHHPALIEQEEDPYMATTMRLGWEWLLNPLMVYQNYHLVHHLYPEIPFYRMHKAYFLKYDEINVHRVARQKAFGLKPENYDEHFAFRRELDLRNEGKMPA</sequence>
<reference evidence="4" key="2">
    <citation type="submission" date="2015-04" db="EMBL/GenBank/DDBJ databases">
        <title>The complete genome sequence of Erythrobacter sp. s21-N3.</title>
        <authorList>
            <person name="Zhuang L."/>
            <person name="Liu Y."/>
            <person name="Shao Z."/>
        </authorList>
    </citation>
    <scope>NUCLEOTIDE SEQUENCE [LARGE SCALE GENOMIC DNA]</scope>
    <source>
        <strain evidence="4">s21-N3</strain>
    </source>
</reference>
<feature type="domain" description="Fatty acid desaturase" evidence="2">
    <location>
        <begin position="51"/>
        <end position="264"/>
    </location>
</feature>
<evidence type="ECO:0000313" key="4">
    <source>
        <dbReference type="Proteomes" id="UP000059113"/>
    </source>
</evidence>
<feature type="transmembrane region" description="Helical" evidence="1">
    <location>
        <begin position="131"/>
        <end position="150"/>
    </location>
</feature>
<dbReference type="AlphaFoldDB" id="A0A0H4VIX5"/>